<dbReference type="Proteomes" id="UP000095255">
    <property type="component" value="Unassembled WGS sequence"/>
</dbReference>
<dbReference type="SMART" id="SM00849">
    <property type="entry name" value="Lactamase_B"/>
    <property type="match status" value="1"/>
</dbReference>
<dbReference type="PANTHER" id="PTHR46018:SF4">
    <property type="entry name" value="METALLO-HYDROLASE YHFI-RELATED"/>
    <property type="match status" value="1"/>
</dbReference>
<name>A0A1E5L3V4_9FIRM</name>
<evidence type="ECO:0000313" key="2">
    <source>
        <dbReference type="EMBL" id="OEH84785.1"/>
    </source>
</evidence>
<sequence length="245" mass="27607">MKIHILGCYSPFPSALGGTSGYLLQTEYGNILIDCGSGVIHQLHKHIQAHKLDAVIISHTHADHISDLSVLKYAIDIPKHLGITKNSLTFYGPIELKSEYSKFEYKDSLIYQPICCNDRLNISGVDIVFCKTKHPVPCYAMKFTYHNKVIVYTADTEYCNEILNFATDADLLIIEATMLEKDFKPDSGHLSARLAAELGHKANVKQLLLTHLWPYYSTDLILQEAQQNFKGPITIASVGQEYYIR</sequence>
<dbReference type="Pfam" id="PF12706">
    <property type="entry name" value="Lactamase_B_2"/>
    <property type="match status" value="1"/>
</dbReference>
<dbReference type="STRING" id="1390249.BHU72_08095"/>
<dbReference type="RefSeq" id="WP_069702884.1">
    <property type="nucleotide sequence ID" value="NZ_MJAT01000036.1"/>
</dbReference>
<evidence type="ECO:0000313" key="3">
    <source>
        <dbReference type="Proteomes" id="UP000095255"/>
    </source>
</evidence>
<dbReference type="AlphaFoldDB" id="A0A1E5L3V4"/>
<dbReference type="PANTHER" id="PTHR46018">
    <property type="entry name" value="ZINC PHOSPHODIESTERASE ELAC PROTEIN 1"/>
    <property type="match status" value="1"/>
</dbReference>
<dbReference type="EMBL" id="MJAT01000036">
    <property type="protein sequence ID" value="OEH84785.1"/>
    <property type="molecule type" value="Genomic_DNA"/>
</dbReference>
<dbReference type="InterPro" id="IPR036866">
    <property type="entry name" value="RibonucZ/Hydroxyglut_hydro"/>
</dbReference>
<proteinExistence type="predicted"/>
<protein>
    <recommendedName>
        <fullName evidence="1">Metallo-beta-lactamase domain-containing protein</fullName>
    </recommendedName>
</protein>
<organism evidence="2 3">
    <name type="scientific">Desulfuribacillus stibiiarsenatis</name>
    <dbReference type="NCBI Taxonomy" id="1390249"/>
    <lineage>
        <taxon>Bacteria</taxon>
        <taxon>Bacillati</taxon>
        <taxon>Bacillota</taxon>
        <taxon>Desulfuribacillia</taxon>
        <taxon>Desulfuribacillales</taxon>
        <taxon>Desulfuribacillaceae</taxon>
        <taxon>Desulfuribacillus</taxon>
    </lineage>
</organism>
<dbReference type="InterPro" id="IPR001279">
    <property type="entry name" value="Metallo-B-lactamas"/>
</dbReference>
<dbReference type="SUPFAM" id="SSF56281">
    <property type="entry name" value="Metallo-hydrolase/oxidoreductase"/>
    <property type="match status" value="1"/>
</dbReference>
<accession>A0A1E5L3V4</accession>
<dbReference type="GO" id="GO:0042781">
    <property type="term" value="F:3'-tRNA processing endoribonuclease activity"/>
    <property type="evidence" value="ECO:0007669"/>
    <property type="project" value="TreeGrafter"/>
</dbReference>
<dbReference type="Gene3D" id="3.60.15.10">
    <property type="entry name" value="Ribonuclease Z/Hydroxyacylglutathione hydrolase-like"/>
    <property type="match status" value="1"/>
</dbReference>
<comment type="caution">
    <text evidence="2">The sequence shown here is derived from an EMBL/GenBank/DDBJ whole genome shotgun (WGS) entry which is preliminary data.</text>
</comment>
<evidence type="ECO:0000259" key="1">
    <source>
        <dbReference type="SMART" id="SM00849"/>
    </source>
</evidence>
<keyword evidence="3" id="KW-1185">Reference proteome</keyword>
<dbReference type="CDD" id="cd07716">
    <property type="entry name" value="RNaseZ_short-form-like_MBL-fold"/>
    <property type="match status" value="1"/>
</dbReference>
<reference evidence="2 3" key="1">
    <citation type="submission" date="2016-09" db="EMBL/GenBank/DDBJ databases">
        <title>Desulfuribacillus arsenicus sp. nov., an obligately anaerobic, dissimilatory arsenic- and antimonate-reducing bacterium isolated from anoxic sediments.</title>
        <authorList>
            <person name="Abin C.A."/>
            <person name="Hollibaugh J.T."/>
        </authorList>
    </citation>
    <scope>NUCLEOTIDE SEQUENCE [LARGE SCALE GENOMIC DNA]</scope>
    <source>
        <strain evidence="2 3">MLFW-2</strain>
    </source>
</reference>
<gene>
    <name evidence="2" type="ORF">BHU72_08095</name>
</gene>
<feature type="domain" description="Metallo-beta-lactamase" evidence="1">
    <location>
        <begin position="18"/>
        <end position="211"/>
    </location>
</feature>